<evidence type="ECO:0000313" key="10">
    <source>
        <dbReference type="Proteomes" id="UP000009183"/>
    </source>
</evidence>
<protein>
    <recommendedName>
        <fullName evidence="8">IPO4/5-like TPR repeats domain-containing protein</fullName>
    </recommendedName>
</protein>
<evidence type="ECO:0000259" key="8">
    <source>
        <dbReference type="Pfam" id="PF25780"/>
    </source>
</evidence>
<dbReference type="Pfam" id="PF25780">
    <property type="entry name" value="TPR_IPO5"/>
    <property type="match status" value="1"/>
</dbReference>
<proteinExistence type="predicted"/>
<evidence type="ECO:0000256" key="1">
    <source>
        <dbReference type="ARBA" id="ARBA00004123"/>
    </source>
</evidence>
<dbReference type="Gene3D" id="1.25.10.10">
    <property type="entry name" value="Leucine-rich Repeat Variant"/>
    <property type="match status" value="2"/>
</dbReference>
<dbReference type="GO" id="GO:0061608">
    <property type="term" value="F:nuclear import signal receptor activity"/>
    <property type="evidence" value="ECO:0000318"/>
    <property type="project" value="GO_Central"/>
</dbReference>
<dbReference type="InterPro" id="IPR011989">
    <property type="entry name" value="ARM-like"/>
</dbReference>
<keyword evidence="10" id="KW-1185">Reference proteome</keyword>
<dbReference type="AlphaFoldDB" id="F6I6Z4"/>
<keyword evidence="6" id="KW-0653">Protein transport</keyword>
<reference evidence="10" key="1">
    <citation type="journal article" date="2007" name="Nature">
        <title>The grapevine genome sequence suggests ancestral hexaploidization in major angiosperm phyla.</title>
        <authorList>
            <consortium name="The French-Italian Public Consortium for Grapevine Genome Characterization."/>
            <person name="Jaillon O."/>
            <person name="Aury J.-M."/>
            <person name="Noel B."/>
            <person name="Policriti A."/>
            <person name="Clepet C."/>
            <person name="Casagrande A."/>
            <person name="Choisne N."/>
            <person name="Aubourg S."/>
            <person name="Vitulo N."/>
            <person name="Jubin C."/>
            <person name="Vezzi A."/>
            <person name="Legeai F."/>
            <person name="Hugueney P."/>
            <person name="Dasilva C."/>
            <person name="Horner D."/>
            <person name="Mica E."/>
            <person name="Jublot D."/>
            <person name="Poulain J."/>
            <person name="Bruyere C."/>
            <person name="Billault A."/>
            <person name="Segurens B."/>
            <person name="Gouyvenoux M."/>
            <person name="Ugarte E."/>
            <person name="Cattonaro F."/>
            <person name="Anthouard V."/>
            <person name="Vico V."/>
            <person name="Del Fabbro C."/>
            <person name="Alaux M."/>
            <person name="Di Gaspero G."/>
            <person name="Dumas V."/>
            <person name="Felice N."/>
            <person name="Paillard S."/>
            <person name="Juman I."/>
            <person name="Moroldo M."/>
            <person name="Scalabrin S."/>
            <person name="Canaguier A."/>
            <person name="Le Clainche I."/>
            <person name="Malacrida G."/>
            <person name="Durand E."/>
            <person name="Pesole G."/>
            <person name="Laucou V."/>
            <person name="Chatelet P."/>
            <person name="Merdinoglu D."/>
            <person name="Delledonne M."/>
            <person name="Pezzotti M."/>
            <person name="Lecharny A."/>
            <person name="Scarpelli C."/>
            <person name="Artiguenave F."/>
            <person name="Pe M.E."/>
            <person name="Valle G."/>
            <person name="Morgante M."/>
            <person name="Caboche M."/>
            <person name="Adam-Blondon A.-F."/>
            <person name="Weissenbach J."/>
            <person name="Quetier F."/>
            <person name="Wincker P."/>
        </authorList>
    </citation>
    <scope>NUCLEOTIDE SEQUENCE [LARGE SCALE GENOMIC DNA]</scope>
    <source>
        <strain evidence="10">cv. Pinot noir / PN40024</strain>
    </source>
</reference>
<dbReference type="InterPro" id="IPR041653">
    <property type="entry name" value="Importin_rep_4"/>
</dbReference>
<dbReference type="GO" id="GO:0005634">
    <property type="term" value="C:nucleus"/>
    <property type="evidence" value="ECO:0000318"/>
    <property type="project" value="GO_Central"/>
</dbReference>
<dbReference type="GO" id="GO:0006606">
    <property type="term" value="P:protein import into nucleus"/>
    <property type="evidence" value="ECO:0000318"/>
    <property type="project" value="GO_Central"/>
</dbReference>
<feature type="domain" description="IPO4/5-like TPR repeats" evidence="8">
    <location>
        <begin position="24"/>
        <end position="180"/>
    </location>
</feature>
<dbReference type="InterPro" id="IPR057672">
    <property type="entry name" value="TPR_IPO4/5"/>
</dbReference>
<dbReference type="EMBL" id="FN596761">
    <property type="protein sequence ID" value="CCB62712.1"/>
    <property type="molecule type" value="Genomic_DNA"/>
</dbReference>
<keyword evidence="3" id="KW-0813">Transport</keyword>
<sequence length="403" mass="44957">MLSASTQLSLKSILLGCIQRKNAKSISKKLCDTVSELASSISLENGWPNLLSFMFQCVTFDSMKLQEAVFLIFAQLAQYIEETLVSHIKHPYSMFLQSLTSSLSSNVKIAALSDAINFIQCLLSSTDRDRFQDLLPTMMRTITEALNCGQKATTKEALKLLIELVGTEPWFLRLQLVDVVGSMLQIAKAETLEEGTRHLAMLLDIEDDPGWHSADSEDEDANESSNYSAGQECLDRLAISLGGNMIVPVASELLPAYLDVPEWQKHHATLIALAQIAKVCSKVMIKNLEQMVTMVLNTFPNPHPRVRWAAINAIGQLSTDMGLYLQVQYHQQVLPALAASMDDFQNPQKGDRIYFMASKKDYFADEVGVLSPNQFQVDELYAGEENLMLKEEVEALLQENIIL</sequence>
<name>F6I6Z4_VITVI</name>
<keyword evidence="5" id="KW-0677">Repeat</keyword>
<dbReference type="STRING" id="29760.F6I6Z4"/>
<evidence type="ECO:0000256" key="6">
    <source>
        <dbReference type="ARBA" id="ARBA00022927"/>
    </source>
</evidence>
<dbReference type="Pfam" id="PF13513">
    <property type="entry name" value="HEAT_EZ"/>
    <property type="match status" value="1"/>
</dbReference>
<dbReference type="PaxDb" id="29760-VIT_00s0120g00020.t01"/>
<dbReference type="eggNOG" id="KOG0462">
    <property type="taxonomic scope" value="Eukaryota"/>
</dbReference>
<keyword evidence="7" id="KW-0539">Nucleus</keyword>
<dbReference type="SUPFAM" id="SSF48371">
    <property type="entry name" value="ARM repeat"/>
    <property type="match status" value="1"/>
</dbReference>
<dbReference type="HOGENOM" id="CLU_044785_0_0_1"/>
<dbReference type="InterPro" id="IPR040122">
    <property type="entry name" value="Importin_beta"/>
</dbReference>
<dbReference type="GO" id="GO:0005737">
    <property type="term" value="C:cytoplasm"/>
    <property type="evidence" value="ECO:0000318"/>
    <property type="project" value="GO_Central"/>
</dbReference>
<evidence type="ECO:0000256" key="7">
    <source>
        <dbReference type="ARBA" id="ARBA00023242"/>
    </source>
</evidence>
<gene>
    <name evidence="9" type="ORF">VIT_00s0120g00020</name>
</gene>
<evidence type="ECO:0000256" key="5">
    <source>
        <dbReference type="ARBA" id="ARBA00022737"/>
    </source>
</evidence>
<organism evidence="9 10">
    <name type="scientific">Vitis vinifera</name>
    <name type="common">Grape</name>
    <dbReference type="NCBI Taxonomy" id="29760"/>
    <lineage>
        <taxon>Eukaryota</taxon>
        <taxon>Viridiplantae</taxon>
        <taxon>Streptophyta</taxon>
        <taxon>Embryophyta</taxon>
        <taxon>Tracheophyta</taxon>
        <taxon>Spermatophyta</taxon>
        <taxon>Magnoliopsida</taxon>
        <taxon>eudicotyledons</taxon>
        <taxon>Gunneridae</taxon>
        <taxon>Pentapetalae</taxon>
        <taxon>rosids</taxon>
        <taxon>Vitales</taxon>
        <taxon>Vitaceae</taxon>
        <taxon>Viteae</taxon>
        <taxon>Vitis</taxon>
    </lineage>
</organism>
<evidence type="ECO:0000313" key="9">
    <source>
        <dbReference type="EMBL" id="CCB62712.1"/>
    </source>
</evidence>
<evidence type="ECO:0000256" key="2">
    <source>
        <dbReference type="ARBA" id="ARBA00004496"/>
    </source>
</evidence>
<comment type="subcellular location">
    <subcellularLocation>
        <location evidence="2">Cytoplasm</location>
    </subcellularLocation>
    <subcellularLocation>
        <location evidence="1">Nucleus</location>
    </subcellularLocation>
</comment>
<keyword evidence="4" id="KW-0963">Cytoplasm</keyword>
<dbReference type="GO" id="GO:0008139">
    <property type="term" value="F:nuclear localization sequence binding"/>
    <property type="evidence" value="ECO:0000318"/>
    <property type="project" value="GO_Central"/>
</dbReference>
<accession>F6I6Z4</accession>
<evidence type="ECO:0000256" key="4">
    <source>
        <dbReference type="ARBA" id="ARBA00022490"/>
    </source>
</evidence>
<dbReference type="InterPro" id="IPR016024">
    <property type="entry name" value="ARM-type_fold"/>
</dbReference>
<dbReference type="PANTHER" id="PTHR10527">
    <property type="entry name" value="IMPORTIN BETA"/>
    <property type="match status" value="1"/>
</dbReference>
<dbReference type="Pfam" id="PF18808">
    <property type="entry name" value="Importin_rep_4"/>
    <property type="match status" value="1"/>
</dbReference>
<evidence type="ECO:0000256" key="3">
    <source>
        <dbReference type="ARBA" id="ARBA00022448"/>
    </source>
</evidence>
<dbReference type="eggNOG" id="KOG2171">
    <property type="taxonomic scope" value="Eukaryota"/>
</dbReference>
<dbReference type="Proteomes" id="UP000009183">
    <property type="component" value="Unassembled WGS sequence, unordered"/>
</dbReference>
<dbReference type="Gene3D" id="2.40.30.10">
    <property type="entry name" value="Translation factors"/>
    <property type="match status" value="1"/>
</dbReference>
<dbReference type="InParanoid" id="F6I6Z4"/>